<feature type="domain" description="DUF11" evidence="1">
    <location>
        <begin position="1132"/>
        <end position="1216"/>
    </location>
</feature>
<comment type="caution">
    <text evidence="2">The sequence shown here is derived from an EMBL/GenBank/DDBJ whole genome shotgun (WGS) entry which is preliminary data.</text>
</comment>
<dbReference type="Proteomes" id="UP000076630">
    <property type="component" value="Unassembled WGS sequence"/>
</dbReference>
<dbReference type="Pfam" id="PF01345">
    <property type="entry name" value="DUF11"/>
    <property type="match status" value="1"/>
</dbReference>
<dbReference type="InterPro" id="IPR001434">
    <property type="entry name" value="OmcB-like_DUF11"/>
</dbReference>
<evidence type="ECO:0000313" key="2">
    <source>
        <dbReference type="EMBL" id="KZE74800.1"/>
    </source>
</evidence>
<proteinExistence type="predicted"/>
<dbReference type="InterPro" id="IPR047589">
    <property type="entry name" value="DUF11_rpt"/>
</dbReference>
<evidence type="ECO:0000313" key="3">
    <source>
        <dbReference type="Proteomes" id="UP000076630"/>
    </source>
</evidence>
<reference evidence="2 3" key="1">
    <citation type="submission" date="2016-01" db="EMBL/GenBank/DDBJ databases">
        <title>Whole genome sequencing of Myroides marinus L41.</title>
        <authorList>
            <person name="Hong K.W."/>
        </authorList>
    </citation>
    <scope>NUCLEOTIDE SEQUENCE [LARGE SCALE GENOMIC DNA]</scope>
    <source>
        <strain evidence="2 3">L41</strain>
    </source>
</reference>
<sequence length="1892" mass="203224">MKQKTTFSLWKRLLLLLVLFVPLVQSFGQTKVYATSEKHGLREAPMILIGKFEYKDVRHSSIAEVQHASYVVDKDVNTKATLVSKTASLLGIGSTGESWLQMTFNDELEAGTLSFIEIGVPRNVGAKIDLVGLLNGVLGLFESNLIVIEATNKGVKIDDNLVKSSVTEGANGEMYLAITSQKEYDSLTIRLRSGSSALGIELGAGLELDVYNAYYYTENASCGKPVSTGVESSGLSINLLGGLYGKREFAKSIDNDKNTFSTLKQDGLLTLGVAETLSQNFYFANSSSKGSSVNIKIGSGSGLLKLDLLGGSEVVFYNKGQEVNKRPLKSGILNDTDLLGLLGNGIKTTTLTFAPGVEFDKVAVRLGGLLNVGLLNGGLNIYDVERFDGVSCKNPLIKIPEATKQPFEMSDCAIDLVGTAENVDFAYNTIDGNNETYATLYASTGTLLGINGYGGRIEMSYKDVVKANQTSYIRIDSDKEVLDALLSGSLGKLVKGIGGLLLGNHYFEVTARNAQGQPVLTGLSNDLFSGTANKGDIRIVQDNIGRYYIAVTPNADYKSIEVKNHAFGLLASDVRMLKVYNLCREIGTDVCAPAQFTSFDATGLSLGLSTLAEAGVKNPYHAISANKAIYSEINGGLVNVGGKVTQKIYFPHVEGIGGELQIKMFLNPGAVVDVELLGHYEIKTFNGNELQETFPIKSGIINNLDVLGLFKKGSAYTFKFPTTKAYNRVEISAASLVKVGTTPALRVYNVNRVTSNCPEVKTPNPFIEPVCATTILSHVNTDDVINLIDGNIDTYATLYSDAGYLLGLGKEANGAVELGYDKVVKAGTTSYIRFDMDQAILDKLIGGSLGNVVTGLLNGLVLGNHYFTVEVKDASSNIVLKGSSKGHENTFIKNGDIRIVSDKYGRTYIAITPTVDYQSIRITDNTNSVLGILAQPNTMNVYGMCYESSTDTCVPSFATSYEFNGLGLTINDLSGAGVLYPERAIDDNSTNYSEISSGTLKIAGAVRQYIYFNSDAKAGEETLIKFKTQGGQVNVGLIGAIEIKAYKGEKEVDALSSTNGLINGINVLDLLTTGQMVELPFKPKAAYDRISVGLKELVGISVGTNLHLYDVVRVCKTVDPNQSLVAWKSYKVNNDATINTVKGGEVVDYTIHVRNEGTTPIADFIVKDKMPKGVKYKSSVAGVLTDDEVVFTHKGSLALGATVTFTFTVDVNTDLSGIVEIKNIAYAGEAGQEVGKEIFYPSYPPVNNEIPSQPKTTAVPGTVIKVESGCVLPKAVITSTVANGNICEGTEVVLEADVIVDTYQWYLDGVAITSGDPSNKLGTEKTLKTSTPGNYTIVYTKGACMSEVSDSYVVSTIAAPVITINGNTFFTVVKGEQIVWPSISVNEGTLTYADQSNTTIPSLPVSLDTPGQTSFIITATNANGCISTEVITVTVLDNSDCPPSIQRVYATGSTSWGSIITGGVAHIDNAIDNNPTTHSRIVTGLGLLGIGTTWQNIYFDHVVPKGTPVTIKLGKEYSGLVLAGGLSVQGLDAKGNTIGTLKPVAGGLLDLLSADNVNEFTFVPSNSKGAQDYKGVRISQGSLVGVAQIAKVYSVFYTKLGSVHCDAVTTDIHKNIADVYHGVGDIGLGVASSVSGVYNPWRAVDNDPDSYATISRVLGVANQAHMTVVFKQQTMPTDELHIITEIPGNPVLSLELIKGYKVQRYLGNKKVGAEIEGSKTNFIDLKLLGINYKNKYKFIVQAYNEPYDRIKITYTTLVSVVGDFVNIYDVNIVPKVDPGYEVGKESKDMCIGGVLELSRIDACTDYEVFKSDKDTDTTSLQKIGSTSFKLPNDLQTIDLEIEENGVTKKVTYHVVYVQVYRNGCEAGARVPVYLDMKNCTVKSNLNITHKIK</sequence>
<accession>A0A163VF67</accession>
<organism evidence="2 3">
    <name type="scientific">Myroides marinus</name>
    <dbReference type="NCBI Taxonomy" id="703342"/>
    <lineage>
        <taxon>Bacteria</taxon>
        <taxon>Pseudomonadati</taxon>
        <taxon>Bacteroidota</taxon>
        <taxon>Flavobacteriia</taxon>
        <taxon>Flavobacteriales</taxon>
        <taxon>Flavobacteriaceae</taxon>
        <taxon>Myroides</taxon>
    </lineage>
</organism>
<dbReference type="NCBIfam" id="TIGR01451">
    <property type="entry name" value="B_ant_repeat"/>
    <property type="match status" value="1"/>
</dbReference>
<dbReference type="RefSeq" id="WP_038984541.1">
    <property type="nucleotide sequence ID" value="NZ_JWJO01000004.1"/>
</dbReference>
<dbReference type="OrthoDB" id="1236981at2"/>
<dbReference type="EMBL" id="LQNU01000088">
    <property type="protein sequence ID" value="KZE74800.1"/>
    <property type="molecule type" value="Genomic_DNA"/>
</dbReference>
<protein>
    <recommendedName>
        <fullName evidence="1">DUF11 domain-containing protein</fullName>
    </recommendedName>
</protein>
<name>A0A163VF67_9FLAO</name>
<gene>
    <name evidence="2" type="ORF">AV926_17580</name>
</gene>
<evidence type="ECO:0000259" key="1">
    <source>
        <dbReference type="Pfam" id="PF01345"/>
    </source>
</evidence>
<keyword evidence="3" id="KW-1185">Reference proteome</keyword>